<dbReference type="PANTHER" id="PTHR47468">
    <property type="entry name" value="OS08G0130000 PROTEIN"/>
    <property type="match status" value="1"/>
</dbReference>
<feature type="compositionally biased region" description="Basic residues" evidence="1">
    <location>
        <begin position="210"/>
        <end position="231"/>
    </location>
</feature>
<proteinExistence type="predicted"/>
<dbReference type="PANTHER" id="PTHR47468:SF1">
    <property type="entry name" value="OS08G0130000 PROTEIN"/>
    <property type="match status" value="1"/>
</dbReference>
<accession>A0A6V7Q3P0</accession>
<dbReference type="AlphaFoldDB" id="A0A6V7Q3P0"/>
<reference evidence="2" key="1">
    <citation type="submission" date="2020-07" db="EMBL/GenBank/DDBJ databases">
        <authorList>
            <person name="Lin J."/>
        </authorList>
    </citation>
    <scope>NUCLEOTIDE SEQUENCE</scope>
</reference>
<feature type="compositionally biased region" description="Basic residues" evidence="1">
    <location>
        <begin position="77"/>
        <end position="90"/>
    </location>
</feature>
<protein>
    <submittedName>
        <fullName evidence="2">Uncharacterized protein</fullName>
    </submittedName>
</protein>
<sequence length="231" mass="24736">MPLVRSEGRFGNVIFMHSNLLVTANSSPASSSPESSSSATLAISSSPVSYTTSSSSLISFPTRPSILLRRSRELLHHRLGPHRRRRRRRGGGGDLHVAPRGAPPWLSAPRPQCPVPHRGALPPLKLQEILALASNDLYCGLVDGPRLPRQLPGPATSPFTLRLAARVTESSVITVSLGRVPSLGFAPAGQSLLSEIPSVGSAAAAAASAPRRRRRRRRSGLLRPRRRRGAS</sequence>
<evidence type="ECO:0000256" key="1">
    <source>
        <dbReference type="SAM" id="MobiDB-lite"/>
    </source>
</evidence>
<organism evidence="2">
    <name type="scientific">Ananas comosus var. bracteatus</name>
    <name type="common">red pineapple</name>
    <dbReference type="NCBI Taxonomy" id="296719"/>
    <lineage>
        <taxon>Eukaryota</taxon>
        <taxon>Viridiplantae</taxon>
        <taxon>Streptophyta</taxon>
        <taxon>Embryophyta</taxon>
        <taxon>Tracheophyta</taxon>
        <taxon>Spermatophyta</taxon>
        <taxon>Magnoliopsida</taxon>
        <taxon>Liliopsida</taxon>
        <taxon>Poales</taxon>
        <taxon>Bromeliaceae</taxon>
        <taxon>Bromelioideae</taxon>
        <taxon>Ananas</taxon>
    </lineage>
</organism>
<evidence type="ECO:0000313" key="2">
    <source>
        <dbReference type="EMBL" id="CAD1837527.1"/>
    </source>
</evidence>
<feature type="region of interest" description="Disordered" evidence="1">
    <location>
        <begin position="77"/>
        <end position="111"/>
    </location>
</feature>
<name>A0A6V7Q3P0_ANACO</name>
<feature type="region of interest" description="Disordered" evidence="1">
    <location>
        <begin position="198"/>
        <end position="231"/>
    </location>
</feature>
<dbReference type="EMBL" id="LR862132">
    <property type="protein sequence ID" value="CAD1837527.1"/>
    <property type="molecule type" value="Genomic_DNA"/>
</dbReference>
<gene>
    <name evidence="2" type="ORF">CB5_LOCUS20738</name>
</gene>